<dbReference type="Pfam" id="PF00172">
    <property type="entry name" value="Zn_clus"/>
    <property type="match status" value="1"/>
</dbReference>
<evidence type="ECO:0000256" key="1">
    <source>
        <dbReference type="ARBA" id="ARBA00023242"/>
    </source>
</evidence>
<dbReference type="AlphaFoldDB" id="A0A8E5HQ06"/>
<feature type="compositionally biased region" description="Low complexity" evidence="2">
    <location>
        <begin position="223"/>
        <end position="243"/>
    </location>
</feature>
<gene>
    <name evidence="4" type="ORF">UV8b_03501</name>
</gene>
<dbReference type="OrthoDB" id="4226666at2759"/>
<name>A0A8E5HQ06_USTVR</name>
<evidence type="ECO:0000256" key="2">
    <source>
        <dbReference type="SAM" id="MobiDB-lite"/>
    </source>
</evidence>
<dbReference type="CDD" id="cd00067">
    <property type="entry name" value="GAL4"/>
    <property type="match status" value="1"/>
</dbReference>
<feature type="compositionally biased region" description="Low complexity" evidence="2">
    <location>
        <begin position="261"/>
        <end position="272"/>
    </location>
</feature>
<evidence type="ECO:0000313" key="4">
    <source>
        <dbReference type="EMBL" id="QUC19260.1"/>
    </source>
</evidence>
<accession>A0A8E5HQ06</accession>
<evidence type="ECO:0000259" key="3">
    <source>
        <dbReference type="PROSITE" id="PS50048"/>
    </source>
</evidence>
<proteinExistence type="predicted"/>
<dbReference type="GO" id="GO:0000981">
    <property type="term" value="F:DNA-binding transcription factor activity, RNA polymerase II-specific"/>
    <property type="evidence" value="ECO:0007669"/>
    <property type="project" value="InterPro"/>
</dbReference>
<dbReference type="EMBL" id="CP072755">
    <property type="protein sequence ID" value="QUC19260.1"/>
    <property type="molecule type" value="Genomic_DNA"/>
</dbReference>
<dbReference type="GeneID" id="66064279"/>
<protein>
    <recommendedName>
        <fullName evidence="3">Zn(2)-C6 fungal-type domain-containing protein</fullName>
    </recommendedName>
</protein>
<dbReference type="KEGG" id="uvi:66064279"/>
<organism evidence="4 5">
    <name type="scientific">Ustilaginoidea virens</name>
    <name type="common">Rice false smut fungus</name>
    <name type="synonym">Villosiclava virens</name>
    <dbReference type="NCBI Taxonomy" id="1159556"/>
    <lineage>
        <taxon>Eukaryota</taxon>
        <taxon>Fungi</taxon>
        <taxon>Dikarya</taxon>
        <taxon>Ascomycota</taxon>
        <taxon>Pezizomycotina</taxon>
        <taxon>Sordariomycetes</taxon>
        <taxon>Hypocreomycetidae</taxon>
        <taxon>Hypocreales</taxon>
        <taxon>Clavicipitaceae</taxon>
        <taxon>Ustilaginoidea</taxon>
    </lineage>
</organism>
<dbReference type="InterPro" id="IPR036864">
    <property type="entry name" value="Zn2-C6_fun-type_DNA-bd_sf"/>
</dbReference>
<feature type="domain" description="Zn(2)-C6 fungal-type" evidence="3">
    <location>
        <begin position="351"/>
        <end position="383"/>
    </location>
</feature>
<dbReference type="RefSeq" id="XP_042996933.1">
    <property type="nucleotide sequence ID" value="XM_043140999.1"/>
</dbReference>
<dbReference type="PANTHER" id="PTHR35392">
    <property type="entry name" value="ZN(II)2CYS6 TRANSCRIPTION FACTOR (EUROFUNG)-RELATED-RELATED"/>
    <property type="match status" value="1"/>
</dbReference>
<feature type="region of interest" description="Disordered" evidence="2">
    <location>
        <begin position="1"/>
        <end position="23"/>
    </location>
</feature>
<keyword evidence="5" id="KW-1185">Reference proteome</keyword>
<dbReference type="Proteomes" id="UP000027002">
    <property type="component" value="Chromosome 3"/>
</dbReference>
<feature type="region of interest" description="Disordered" evidence="2">
    <location>
        <begin position="217"/>
        <end position="273"/>
    </location>
</feature>
<dbReference type="InterPro" id="IPR001138">
    <property type="entry name" value="Zn2Cys6_DnaBD"/>
</dbReference>
<dbReference type="InterPro" id="IPR052973">
    <property type="entry name" value="Fungal_sec-metab_reg_TF"/>
</dbReference>
<dbReference type="PANTHER" id="PTHR35392:SF5">
    <property type="entry name" value="ZN(2)-C6 FUNGAL-TYPE DOMAIN-CONTAINING PROTEIN"/>
    <property type="match status" value="1"/>
</dbReference>
<dbReference type="PROSITE" id="PS50048">
    <property type="entry name" value="ZN2_CY6_FUNGAL_2"/>
    <property type="match status" value="1"/>
</dbReference>
<keyword evidence="1" id="KW-0539">Nucleus</keyword>
<evidence type="ECO:0000313" key="5">
    <source>
        <dbReference type="Proteomes" id="UP000027002"/>
    </source>
</evidence>
<sequence>MASVTSRASDRSSPYDFDLDSAGDTDESWQYVDYSSGASASGSVGFLSSPASGSLSGYAIVGHAHLTPPPPPVDMDQAMFLPAATLFPGSQNDQYPMTSLGDPNEVAAATATATATAFGAQAAANTSFVTPQQYIFPGGHDGRLTQQDLYGIPPFMASLPPDFFAPADQGPMAQTENFASQPFFQPDPGAAMASWNAHSPTAAASTHMVPFEEVVPSPANMHSSTTTTTNTPSSSSALSSSSPKSPPIKAEQSFPPPPPSSSLSSSSSSSSLRTKSLLALRRCKEGKVEKKKAESTADKFVIVTPNTISAHAGRPNPFECFEAMHATHRGRKGPLAHETKENALQVRRLGACFCCHSRKVRCDKERPCRHCERLMLYVPQVVCWQFQDFIPVLFPDLIRAHFRKPEMARFLRDSVGGFRVAGAERACEVELFSGSRFSAVLSVRANFFTATTCDVLQHWHMIPDRGRANLQSNGSAPIGIELGTSAQRDDLRKRVKAYIQDVISEPFYAEQVTESLRSTQLPMRILKIVQTYAKQSDSTMVKRALSIYAMHYIMTRHLCITRKSLLAIQSTGLVPQNSPWVTPRVLARQVKALVDELIMREMQLLFELFSKSLKPKHRRDWAPCTAAFLVLCLFIEAVETTADNFVVAQNEIDRRNTSPPKYKQGYVLDICKELENLPFKQFAYQFHNIYQTHAKDANVKSFNPLFDDSFEEQHELDGPAVEMVKGLRELFHGEAWRDLQFLSDDDVIVSRGESKQPIDSSVIYTGRLVAKFLLSFTNENATFGGQI</sequence>
<dbReference type="SUPFAM" id="SSF57701">
    <property type="entry name" value="Zn2/Cys6 DNA-binding domain"/>
    <property type="match status" value="1"/>
</dbReference>
<dbReference type="GO" id="GO:0008270">
    <property type="term" value="F:zinc ion binding"/>
    <property type="evidence" value="ECO:0007669"/>
    <property type="project" value="InterPro"/>
</dbReference>
<reference evidence="4" key="1">
    <citation type="submission" date="2020-03" db="EMBL/GenBank/DDBJ databases">
        <title>A mixture of massive structural variations and highly conserved coding sequences in Ustilaginoidea virens genome.</title>
        <authorList>
            <person name="Zhang K."/>
            <person name="Zhao Z."/>
            <person name="Zhang Z."/>
            <person name="Li Y."/>
            <person name="Hsiang T."/>
            <person name="Sun W."/>
        </authorList>
    </citation>
    <scope>NUCLEOTIDE SEQUENCE</scope>
    <source>
        <strain evidence="4">UV-8b</strain>
    </source>
</reference>